<gene>
    <name evidence="2" type="ORF">FLONG3_880</name>
</gene>
<feature type="compositionally biased region" description="Basic and acidic residues" evidence="1">
    <location>
        <begin position="111"/>
        <end position="126"/>
    </location>
</feature>
<accession>A0A395T871</accession>
<keyword evidence="3" id="KW-1185">Reference proteome</keyword>
<feature type="compositionally biased region" description="Polar residues" evidence="1">
    <location>
        <begin position="147"/>
        <end position="159"/>
    </location>
</feature>
<name>A0A395T871_9HYPO</name>
<protein>
    <submittedName>
        <fullName evidence="2">Uncharacterized protein</fullName>
    </submittedName>
</protein>
<dbReference type="EMBL" id="PXOG01000017">
    <property type="protein sequence ID" value="RGP80954.1"/>
    <property type="molecule type" value="Genomic_DNA"/>
</dbReference>
<evidence type="ECO:0000313" key="3">
    <source>
        <dbReference type="Proteomes" id="UP000266234"/>
    </source>
</evidence>
<evidence type="ECO:0000256" key="1">
    <source>
        <dbReference type="SAM" id="MobiDB-lite"/>
    </source>
</evidence>
<reference evidence="2 3" key="1">
    <citation type="journal article" date="2018" name="PLoS Pathog.">
        <title>Evolution of structural diversity of trichothecenes, a family of toxins produced by plant pathogenic and entomopathogenic fungi.</title>
        <authorList>
            <person name="Proctor R.H."/>
            <person name="McCormick S.P."/>
            <person name="Kim H.S."/>
            <person name="Cardoza R.E."/>
            <person name="Stanley A.M."/>
            <person name="Lindo L."/>
            <person name="Kelly A."/>
            <person name="Brown D.W."/>
            <person name="Lee T."/>
            <person name="Vaughan M.M."/>
            <person name="Alexander N.J."/>
            <person name="Busman M."/>
            <person name="Gutierrez S."/>
        </authorList>
    </citation>
    <scope>NUCLEOTIDE SEQUENCE [LARGE SCALE GENOMIC DNA]</scope>
    <source>
        <strain evidence="2 3">NRRL 20695</strain>
    </source>
</reference>
<proteinExistence type="predicted"/>
<dbReference type="AlphaFoldDB" id="A0A395T871"/>
<dbReference type="Proteomes" id="UP000266234">
    <property type="component" value="Unassembled WGS sequence"/>
</dbReference>
<dbReference type="OrthoDB" id="5081826at2759"/>
<sequence length="258" mass="29723">MKRHVWHIDQATSEKTLKTKTFRKVMKDKWMEMAKNGVTEAEIQAYKDLLQTITTRNIQEINDLPVPSSWFPKTNLQAWKFNESGPTSDPSWKNNPFQHLHGTLLERMVKDMPVRHTPELLKRPRSSETIGENEEGDNSPKRLRLDSPSSVESGDTTLGDTIEDVEETIPDPATFDQTTPVLPVSVGETDDSEDTNEFWSDFDDKLAPIRKAAKEGTEITPRMLNILRKAHLKELKKQHPDKLLRQIKKRHARDLQHV</sequence>
<comment type="caution">
    <text evidence="2">The sequence shown here is derived from an EMBL/GenBank/DDBJ whole genome shotgun (WGS) entry which is preliminary data.</text>
</comment>
<feature type="region of interest" description="Disordered" evidence="1">
    <location>
        <begin position="111"/>
        <end position="199"/>
    </location>
</feature>
<organism evidence="2 3">
    <name type="scientific">Fusarium longipes</name>
    <dbReference type="NCBI Taxonomy" id="694270"/>
    <lineage>
        <taxon>Eukaryota</taxon>
        <taxon>Fungi</taxon>
        <taxon>Dikarya</taxon>
        <taxon>Ascomycota</taxon>
        <taxon>Pezizomycotina</taxon>
        <taxon>Sordariomycetes</taxon>
        <taxon>Hypocreomycetidae</taxon>
        <taxon>Hypocreales</taxon>
        <taxon>Nectriaceae</taxon>
        <taxon>Fusarium</taxon>
    </lineage>
</organism>
<evidence type="ECO:0000313" key="2">
    <source>
        <dbReference type="EMBL" id="RGP80954.1"/>
    </source>
</evidence>